<dbReference type="PANTHER" id="PTHR10067">
    <property type="entry name" value="PHOSPHATIDYLSERINE DECARBOXYLASE"/>
    <property type="match status" value="1"/>
</dbReference>
<keyword evidence="1" id="KW-0210">Decarboxylase</keyword>
<organism evidence="3 4">
    <name type="scientific">Cirrhinus mrigala</name>
    <name type="common">Mrigala</name>
    <dbReference type="NCBI Taxonomy" id="683832"/>
    <lineage>
        <taxon>Eukaryota</taxon>
        <taxon>Metazoa</taxon>
        <taxon>Chordata</taxon>
        <taxon>Craniata</taxon>
        <taxon>Vertebrata</taxon>
        <taxon>Euteleostomi</taxon>
        <taxon>Actinopterygii</taxon>
        <taxon>Neopterygii</taxon>
        <taxon>Teleostei</taxon>
        <taxon>Ostariophysi</taxon>
        <taxon>Cypriniformes</taxon>
        <taxon>Cyprinidae</taxon>
        <taxon>Labeoninae</taxon>
        <taxon>Labeonini</taxon>
        <taxon>Cirrhinus</taxon>
    </lineage>
</organism>
<dbReference type="EMBL" id="JAMKFB020000005">
    <property type="protein sequence ID" value="KAL0192504.1"/>
    <property type="molecule type" value="Genomic_DNA"/>
</dbReference>
<evidence type="ECO:0000313" key="3">
    <source>
        <dbReference type="EMBL" id="KAL0192504.1"/>
    </source>
</evidence>
<dbReference type="Pfam" id="PF02666">
    <property type="entry name" value="PS_Dcarbxylase"/>
    <property type="match status" value="1"/>
</dbReference>
<comment type="caution">
    <text evidence="3">The sequence shown here is derived from an EMBL/GenBank/DDBJ whole genome shotgun (WGS) entry which is preliminary data.</text>
</comment>
<keyword evidence="4" id="KW-1185">Reference proteome</keyword>
<dbReference type="InterPro" id="IPR003817">
    <property type="entry name" value="PS_Dcarbxylase"/>
</dbReference>
<dbReference type="AlphaFoldDB" id="A0ABD0R270"/>
<dbReference type="Proteomes" id="UP001529510">
    <property type="component" value="Unassembled WGS sequence"/>
</dbReference>
<evidence type="ECO:0000256" key="1">
    <source>
        <dbReference type="ARBA" id="ARBA00022793"/>
    </source>
</evidence>
<dbReference type="GO" id="GO:0016831">
    <property type="term" value="F:carboxy-lyase activity"/>
    <property type="evidence" value="ECO:0007669"/>
    <property type="project" value="UniProtKB-KW"/>
</dbReference>
<sequence length="49" mass="5684">EADPGTYQDALVTKEGNELFHCVVYLAPGDYHCFHSPTDWRVAHRRHFP</sequence>
<feature type="non-terminal residue" evidence="3">
    <location>
        <position position="49"/>
    </location>
</feature>
<gene>
    <name evidence="3" type="ORF">M9458_010800</name>
</gene>
<name>A0ABD0R270_CIRMR</name>
<keyword evidence="2" id="KW-0456">Lyase</keyword>
<proteinExistence type="predicted"/>
<feature type="non-terminal residue" evidence="3">
    <location>
        <position position="1"/>
    </location>
</feature>
<dbReference type="PANTHER" id="PTHR10067:SF6">
    <property type="entry name" value="PHOSPHATIDYLSERINE DECARBOXYLASE PROENZYME, MITOCHONDRIAL"/>
    <property type="match status" value="1"/>
</dbReference>
<accession>A0ABD0R270</accession>
<evidence type="ECO:0008006" key="5">
    <source>
        <dbReference type="Google" id="ProtNLM"/>
    </source>
</evidence>
<evidence type="ECO:0000313" key="4">
    <source>
        <dbReference type="Proteomes" id="UP001529510"/>
    </source>
</evidence>
<protein>
    <recommendedName>
        <fullName evidence="5">Phosphatidylserine decarboxylase</fullName>
    </recommendedName>
</protein>
<evidence type="ECO:0000256" key="2">
    <source>
        <dbReference type="ARBA" id="ARBA00023239"/>
    </source>
</evidence>
<reference evidence="3 4" key="1">
    <citation type="submission" date="2024-05" db="EMBL/GenBank/DDBJ databases">
        <title>Genome sequencing and assembly of Indian major carp, Cirrhinus mrigala (Hamilton, 1822).</title>
        <authorList>
            <person name="Mohindra V."/>
            <person name="Chowdhury L.M."/>
            <person name="Lal K."/>
            <person name="Jena J.K."/>
        </authorList>
    </citation>
    <scope>NUCLEOTIDE SEQUENCE [LARGE SCALE GENOMIC DNA]</scope>
    <source>
        <strain evidence="3">CM1030</strain>
        <tissue evidence="3">Blood</tissue>
    </source>
</reference>